<proteinExistence type="predicted"/>
<geneLocation type="plasmid" evidence="2">
    <name>unnamed</name>
</geneLocation>
<gene>
    <name evidence="2" type="ORF">BCO_0004301</name>
</gene>
<organism evidence="2">
    <name type="scientific">Borrelia coriaceae ATCC 43381</name>
    <dbReference type="NCBI Taxonomy" id="1408429"/>
    <lineage>
        <taxon>Bacteria</taxon>
        <taxon>Pseudomonadati</taxon>
        <taxon>Spirochaetota</taxon>
        <taxon>Spirochaetia</taxon>
        <taxon>Spirochaetales</taxon>
        <taxon>Borreliaceae</taxon>
        <taxon>Borrelia</taxon>
    </lineage>
</organism>
<dbReference type="RefSeq" id="WP_025408541.1">
    <property type="nucleotide sequence ID" value="NZ_CP005747.1"/>
</dbReference>
<feature type="chain" id="PRO_5004871628" evidence="1">
    <location>
        <begin position="27"/>
        <end position="599"/>
    </location>
</feature>
<dbReference type="HOGENOM" id="CLU_020855_2_0_12"/>
<protein>
    <submittedName>
        <fullName evidence="2">Uncharacterized protein</fullName>
    </submittedName>
</protein>
<dbReference type="EMBL" id="CP005747">
    <property type="protein sequence ID" value="AHH11198.1"/>
    <property type="molecule type" value="Genomic_DNA"/>
</dbReference>
<evidence type="ECO:0000256" key="1">
    <source>
        <dbReference type="SAM" id="SignalP"/>
    </source>
</evidence>
<sequence>MIRIKRCSLLMRLVLMLLLLSVISCNQISDTKSDGSQGAGAPVKTAVTRRHDKGDLKVKIKELLVKFGLSDEGKQIVYKIQKIVTNPDIGKDDKAGGYKTYDDLKFYNLLDTLGALKVKEIVGHYLKVDRRQNEVKNAFSQAINNAAEGPLKERLQNKLDDYQDGYALRLKKLFKDDNANAVYAAFTADDYIVPAISEIESHLNELKVMSLVVAEVFKNPEGTRVDGGSGSAVGPGDVDGSAGAEIPASSQFTRVEGTRVDEDVTVTEPAKGTLGIGGSGGDGGAEDTTGALGLVVVKEPDGTEDIEGIYLEFNDEAKRVIDKLRKLVVIPSEYYKTYTVQEFDGLIRALGDSKVKDMVKTYGAYESEYNGIKGLIDRNIPWDYVQEMLSISLSDAEESLKIAIRKFFTKFNDDGTADLAALPDPNYVYQSMRQVDSSIFKGARGDVVSIMNYVNIMVVDLSSQERYPFSYIKDESGMEDSDGGLVFNFVVLLGKLNKEQFKAISTFNSSVIEEKEATLKVINNIRDGIEDKKAVQHQFDSYVRGYHGHLISCAKHKDPKTFYDQIMTGTYAENFKMLRKAALKIIEENKAGSKPGIPR</sequence>
<name>W5SWW4_9SPIR</name>
<keyword evidence="2" id="KW-0614">Plasmid</keyword>
<dbReference type="OrthoDB" id="351350at2"/>
<feature type="signal peptide" evidence="1">
    <location>
        <begin position="1"/>
        <end position="26"/>
    </location>
</feature>
<reference evidence="2" key="1">
    <citation type="submission" date="2013-04" db="EMBL/GenBank/DDBJ databases">
        <title>Comparative Genomics of Relapsing Fever Spirochetes.</title>
        <authorList>
            <person name="Schwan T.G."/>
            <person name="Raffel S.J."/>
            <person name="Porcella S.F."/>
            <person name="Martens C.A."/>
            <person name="Bruno D.P."/>
            <person name="Ricklefs S.M."/>
            <person name="Barbian K.B."/>
        </authorList>
    </citation>
    <scope>NUCLEOTIDE SEQUENCE</scope>
    <source>
        <strain evidence="2">Co53</strain>
        <plasmid evidence="2">unnamed</plasmid>
    </source>
</reference>
<evidence type="ECO:0000313" key="2">
    <source>
        <dbReference type="EMBL" id="AHH11198.1"/>
    </source>
</evidence>
<dbReference type="PROSITE" id="PS51257">
    <property type="entry name" value="PROKAR_LIPOPROTEIN"/>
    <property type="match status" value="1"/>
</dbReference>
<dbReference type="AlphaFoldDB" id="W5SWW4"/>
<keyword evidence="1" id="KW-0732">Signal</keyword>
<dbReference type="NCBIfam" id="NF047534">
    <property type="entry name" value="lipo_BTA121_dup"/>
    <property type="match status" value="3"/>
</dbReference>
<accession>W5SWW4</accession>